<name>A0A835CZ81_TETSI</name>
<keyword evidence="3" id="KW-0539">Nucleus</keyword>
<evidence type="ECO:0000313" key="6">
    <source>
        <dbReference type="EMBL" id="KAF8377652.1"/>
    </source>
</evidence>
<dbReference type="GO" id="GO:0009740">
    <property type="term" value="P:gibberellic acid mediated signaling pathway"/>
    <property type="evidence" value="ECO:0007669"/>
    <property type="project" value="TreeGrafter"/>
</dbReference>
<dbReference type="GO" id="GO:0005737">
    <property type="term" value="C:cytoplasm"/>
    <property type="evidence" value="ECO:0007669"/>
    <property type="project" value="TreeGrafter"/>
</dbReference>
<dbReference type="Proteomes" id="UP000655225">
    <property type="component" value="Unassembled WGS sequence"/>
</dbReference>
<dbReference type="Pfam" id="PF00646">
    <property type="entry name" value="F-box"/>
    <property type="match status" value="1"/>
</dbReference>
<comment type="function">
    <text evidence="3">Acts as a component of a SCF E3 ubiquitin ligase complexes.</text>
</comment>
<dbReference type="EMBL" id="JABCRI010000024">
    <property type="protein sequence ID" value="KAF8377652.1"/>
    <property type="molecule type" value="Genomic_DNA"/>
</dbReference>
<keyword evidence="4" id="KW-1133">Transmembrane helix</keyword>
<proteinExistence type="predicted"/>
<gene>
    <name evidence="6" type="ORF">HHK36_031036</name>
</gene>
<dbReference type="SUPFAM" id="SSF81383">
    <property type="entry name" value="F-box domain"/>
    <property type="match status" value="1"/>
</dbReference>
<dbReference type="InterPro" id="IPR001810">
    <property type="entry name" value="F-box_dom"/>
</dbReference>
<dbReference type="PANTHER" id="PTHR12874:SF28">
    <property type="entry name" value="F-BOX PROTEIN"/>
    <property type="match status" value="1"/>
</dbReference>
<dbReference type="GO" id="GO:0031146">
    <property type="term" value="P:SCF-dependent proteasomal ubiquitin-dependent protein catabolic process"/>
    <property type="evidence" value="ECO:0007669"/>
    <property type="project" value="UniProtKB-UniRule"/>
</dbReference>
<keyword evidence="7" id="KW-1185">Reference proteome</keyword>
<dbReference type="Gene3D" id="1.20.1280.50">
    <property type="match status" value="1"/>
</dbReference>
<evidence type="ECO:0000256" key="1">
    <source>
        <dbReference type="ARBA" id="ARBA00004370"/>
    </source>
</evidence>
<comment type="subcellular location">
    <subcellularLocation>
        <location evidence="1">Membrane</location>
    </subcellularLocation>
    <subcellularLocation>
        <location evidence="3">Nucleus</location>
    </subcellularLocation>
</comment>
<sequence length="515" mass="58578">MANFNDPILTIEEEIISSSCSFSFADFPEDVQLCILSFLKPSEIASFSCTSKRFVSLCRSDSKLWFFLCDKRWGSKTHIRKWGNGKIGFKVLYKTLNELENLIGFWRRNGQGNVSVSTPPLVFFEWGPSFITGSRVSPSKTGTYRVIKTPFLWMGLSPEGEPVNVLDPDCRFDSSGDLVRADELEVSDADLVPVNVSFMGKNHIVMEENRNFDSSYYPEQRKMGLSRSSSSTNVREDDPEIVEDVTGLEIYHYILCRILVVFYNLFSFLYDFFIYSVLILLQTSGYSFSSWAIGVLHFYYSPDTYLAPPCFNVLFEMGFGDQIIGSSVFNYSPDTDLVPPCYNVLSEMENPVINRLYEGICDDMNLDFFLVAYDDIGGLACRRVGDTSEPFSGYSPVFWTSNTKFIQPPFSAEEEYLYESRIHLIPLDAANDIHGYPPFVEKEVVSRILYINSSYDLVIPELTGSSANPWHVEGRIWQYANGTFGFGFLRNNFIINLKHIALNGCLLDTAEYCCN</sequence>
<dbReference type="GO" id="GO:0016567">
    <property type="term" value="P:protein ubiquitination"/>
    <property type="evidence" value="ECO:0007669"/>
    <property type="project" value="UniProtKB-UniRule"/>
</dbReference>
<dbReference type="InterPro" id="IPR036047">
    <property type="entry name" value="F-box-like_dom_sf"/>
</dbReference>
<dbReference type="OrthoDB" id="1924875at2759"/>
<dbReference type="SMART" id="SM00256">
    <property type="entry name" value="FBOX"/>
    <property type="match status" value="1"/>
</dbReference>
<evidence type="ECO:0000259" key="5">
    <source>
        <dbReference type="PROSITE" id="PS50181"/>
    </source>
</evidence>
<comment type="pathway">
    <text evidence="3">Protein modification; protein ubiquitination.</text>
</comment>
<feature type="transmembrane region" description="Helical" evidence="4">
    <location>
        <begin position="250"/>
        <end position="270"/>
    </location>
</feature>
<dbReference type="AlphaFoldDB" id="A0A835CZ81"/>
<keyword evidence="2 4" id="KW-0472">Membrane</keyword>
<dbReference type="PROSITE" id="PS00236">
    <property type="entry name" value="NEUROTR_ION_CHANNEL"/>
    <property type="match status" value="1"/>
</dbReference>
<dbReference type="OMA" id="ENSNFWH"/>
<evidence type="ECO:0000256" key="4">
    <source>
        <dbReference type="SAM" id="Phobius"/>
    </source>
</evidence>
<organism evidence="6 7">
    <name type="scientific">Tetracentron sinense</name>
    <name type="common">Spur-leaf</name>
    <dbReference type="NCBI Taxonomy" id="13715"/>
    <lineage>
        <taxon>Eukaryota</taxon>
        <taxon>Viridiplantae</taxon>
        <taxon>Streptophyta</taxon>
        <taxon>Embryophyta</taxon>
        <taxon>Tracheophyta</taxon>
        <taxon>Spermatophyta</taxon>
        <taxon>Magnoliopsida</taxon>
        <taxon>Trochodendrales</taxon>
        <taxon>Trochodendraceae</taxon>
        <taxon>Tetracentron</taxon>
    </lineage>
</organism>
<reference evidence="6 7" key="1">
    <citation type="submission" date="2020-04" db="EMBL/GenBank/DDBJ databases">
        <title>Plant Genome Project.</title>
        <authorList>
            <person name="Zhang R.-G."/>
        </authorList>
    </citation>
    <scope>NUCLEOTIDE SEQUENCE [LARGE SCALE GENOMIC DNA]</scope>
    <source>
        <strain evidence="6">YNK0</strain>
        <tissue evidence="6">Leaf</tissue>
    </source>
</reference>
<protein>
    <recommendedName>
        <fullName evidence="3">F-box protein</fullName>
    </recommendedName>
</protein>
<comment type="subunit">
    <text evidence="3">Component of the SCF-type E3 ligase complex.</text>
</comment>
<evidence type="ECO:0000313" key="7">
    <source>
        <dbReference type="Proteomes" id="UP000655225"/>
    </source>
</evidence>
<dbReference type="GO" id="GO:0016020">
    <property type="term" value="C:membrane"/>
    <property type="evidence" value="ECO:0007669"/>
    <property type="project" value="UniProtKB-SubCell"/>
</dbReference>
<keyword evidence="3" id="KW-0833">Ubl conjugation pathway</keyword>
<keyword evidence="4" id="KW-0812">Transmembrane</keyword>
<evidence type="ECO:0000256" key="2">
    <source>
        <dbReference type="ARBA" id="ARBA00023136"/>
    </source>
</evidence>
<dbReference type="PANTHER" id="PTHR12874">
    <property type="entry name" value="F-BOX ONLY PROTEIN 48-RELATED"/>
    <property type="match status" value="1"/>
</dbReference>
<dbReference type="InterPro" id="IPR018000">
    <property type="entry name" value="Neurotransmitter_ion_chnl_CS"/>
</dbReference>
<comment type="caution">
    <text evidence="6">The sequence shown here is derived from an EMBL/GenBank/DDBJ whole genome shotgun (WGS) entry which is preliminary data.</text>
</comment>
<feature type="domain" description="F-box" evidence="5">
    <location>
        <begin position="21"/>
        <end position="68"/>
    </location>
</feature>
<dbReference type="PROSITE" id="PS50181">
    <property type="entry name" value="FBOX"/>
    <property type="match status" value="1"/>
</dbReference>
<evidence type="ECO:0000256" key="3">
    <source>
        <dbReference type="RuleBase" id="RU369085"/>
    </source>
</evidence>
<accession>A0A835CZ81</accession>
<dbReference type="GO" id="GO:0019005">
    <property type="term" value="C:SCF ubiquitin ligase complex"/>
    <property type="evidence" value="ECO:0007669"/>
    <property type="project" value="UniProtKB-UniRule"/>
</dbReference>
<dbReference type="GO" id="GO:0005634">
    <property type="term" value="C:nucleus"/>
    <property type="evidence" value="ECO:0007669"/>
    <property type="project" value="UniProtKB-SubCell"/>
</dbReference>